<keyword evidence="8" id="KW-0175">Coiled coil</keyword>
<dbReference type="PROSITE" id="PS50109">
    <property type="entry name" value="HIS_KIN"/>
    <property type="match status" value="1"/>
</dbReference>
<evidence type="ECO:0000256" key="4">
    <source>
        <dbReference type="ARBA" id="ARBA00022553"/>
    </source>
</evidence>
<dbReference type="CDD" id="cd00075">
    <property type="entry name" value="HATPase"/>
    <property type="match status" value="1"/>
</dbReference>
<comment type="subcellular location">
    <subcellularLocation>
        <location evidence="2">Membrane</location>
    </subcellularLocation>
</comment>
<dbReference type="InterPro" id="IPR050351">
    <property type="entry name" value="BphY/WalK/GraS-like"/>
</dbReference>
<evidence type="ECO:0000256" key="2">
    <source>
        <dbReference type="ARBA" id="ARBA00004370"/>
    </source>
</evidence>
<dbReference type="Pfam" id="PF02518">
    <property type="entry name" value="HATPase_c"/>
    <property type="match status" value="1"/>
</dbReference>
<evidence type="ECO:0000256" key="7">
    <source>
        <dbReference type="ARBA" id="ARBA00023012"/>
    </source>
</evidence>
<dbReference type="InterPro" id="IPR004358">
    <property type="entry name" value="Sig_transdc_His_kin-like_C"/>
</dbReference>
<feature type="domain" description="Histidine kinase" evidence="10">
    <location>
        <begin position="142"/>
        <end position="354"/>
    </location>
</feature>
<evidence type="ECO:0000256" key="1">
    <source>
        <dbReference type="ARBA" id="ARBA00000085"/>
    </source>
</evidence>
<keyword evidence="7" id="KW-0902">Two-component regulatory system</keyword>
<accession>A0A0C7QJR3</accession>
<evidence type="ECO:0000259" key="10">
    <source>
        <dbReference type="PROSITE" id="PS50109"/>
    </source>
</evidence>
<dbReference type="RefSeq" id="WP_055341952.1">
    <property type="nucleotide sequence ID" value="NZ_CDNI01000003.1"/>
</dbReference>
<dbReference type="GO" id="GO:0004721">
    <property type="term" value="F:phosphoprotein phosphatase activity"/>
    <property type="evidence" value="ECO:0007669"/>
    <property type="project" value="TreeGrafter"/>
</dbReference>
<dbReference type="SMART" id="SM00388">
    <property type="entry name" value="HisKA"/>
    <property type="match status" value="1"/>
</dbReference>
<dbReference type="EMBL" id="CEKZ01000003">
    <property type="protein sequence ID" value="CEQ03716.1"/>
    <property type="molecule type" value="Genomic_DNA"/>
</dbReference>
<comment type="catalytic activity">
    <reaction evidence="1">
        <text>ATP + protein L-histidine = ADP + protein N-phospho-L-histidine.</text>
        <dbReference type="EC" id="2.7.13.3"/>
    </reaction>
</comment>
<dbReference type="CDD" id="cd00082">
    <property type="entry name" value="HisKA"/>
    <property type="match status" value="1"/>
</dbReference>
<keyword evidence="6 11" id="KW-0418">Kinase</keyword>
<dbReference type="GO" id="GO:0000155">
    <property type="term" value="F:phosphorelay sensor kinase activity"/>
    <property type="evidence" value="ECO:0007669"/>
    <property type="project" value="InterPro"/>
</dbReference>
<evidence type="ECO:0000256" key="9">
    <source>
        <dbReference type="SAM" id="Phobius"/>
    </source>
</evidence>
<dbReference type="Proteomes" id="UP000049127">
    <property type="component" value="Unassembled WGS sequence"/>
</dbReference>
<dbReference type="EC" id="2.7.13.3" evidence="3"/>
<dbReference type="PANTHER" id="PTHR45453">
    <property type="entry name" value="PHOSPHATE REGULON SENSOR PROTEIN PHOR"/>
    <property type="match status" value="1"/>
</dbReference>
<dbReference type="SUPFAM" id="SSF47384">
    <property type="entry name" value="Homodimeric domain of signal transducing histidine kinase"/>
    <property type="match status" value="1"/>
</dbReference>
<dbReference type="SUPFAM" id="SSF55874">
    <property type="entry name" value="ATPase domain of HSP90 chaperone/DNA topoisomerase II/histidine kinase"/>
    <property type="match status" value="1"/>
</dbReference>
<dbReference type="InterPro" id="IPR036890">
    <property type="entry name" value="HATPase_C_sf"/>
</dbReference>
<dbReference type="SMART" id="SM00387">
    <property type="entry name" value="HATPase_c"/>
    <property type="match status" value="1"/>
</dbReference>
<dbReference type="InterPro" id="IPR003661">
    <property type="entry name" value="HisK_dim/P_dom"/>
</dbReference>
<keyword evidence="9" id="KW-0472">Membrane</keyword>
<dbReference type="Pfam" id="PF00512">
    <property type="entry name" value="HisKA"/>
    <property type="match status" value="1"/>
</dbReference>
<feature type="transmembrane region" description="Helical" evidence="9">
    <location>
        <begin position="12"/>
        <end position="30"/>
    </location>
</feature>
<dbReference type="PRINTS" id="PR00344">
    <property type="entry name" value="BCTRLSENSOR"/>
</dbReference>
<dbReference type="Gene3D" id="3.30.565.10">
    <property type="entry name" value="Histidine kinase-like ATPase, C-terminal domain"/>
    <property type="match status" value="1"/>
</dbReference>
<dbReference type="Gene3D" id="1.10.287.130">
    <property type="match status" value="1"/>
</dbReference>
<keyword evidence="4" id="KW-0597">Phosphoprotein</keyword>
<keyword evidence="5 11" id="KW-0808">Transferase</keyword>
<sequence length="354" mass="41506">MNYKKINKSNLYINFFIIYIIISCTYLFLIRKQTKDIIYMYPKSYDLIKNINLISLCFIVIVLVISFLFVYVIRRNIVEFSDNLITSIDEFIAGNKNQNVELNKDTLICKVQNKFKNMVEIMENKNNRYLEEKDSIKTLISDISHQIKTPIANISIYNETLLNRELDRDKQIYFLNNMRHQVNKLEWLVKSLIKMSRLETGIIELNITKSRISDTIASALSGIYLKAEEKNISLEIDIDDKLELYHDKKWTTEAIFNIIENAVKYTNYNGNIKLNLEKMELFSKLSIIDNGIGIDEFEINHIFKRFYRSIDVSDTEGVGVGLYLSREIINKQNGYIEVTSKKSEGTTFSIFFKN</sequence>
<keyword evidence="9" id="KW-0812">Transmembrane</keyword>
<evidence type="ECO:0000313" key="12">
    <source>
        <dbReference type="Proteomes" id="UP000049127"/>
    </source>
</evidence>
<dbReference type="GO" id="GO:0016036">
    <property type="term" value="P:cellular response to phosphate starvation"/>
    <property type="evidence" value="ECO:0007669"/>
    <property type="project" value="TreeGrafter"/>
</dbReference>
<feature type="coiled-coil region" evidence="8">
    <location>
        <begin position="112"/>
        <end position="139"/>
    </location>
</feature>
<evidence type="ECO:0000313" key="11">
    <source>
        <dbReference type="EMBL" id="CEQ03716.1"/>
    </source>
</evidence>
<evidence type="ECO:0000256" key="3">
    <source>
        <dbReference type="ARBA" id="ARBA00012438"/>
    </source>
</evidence>
<dbReference type="InterPro" id="IPR036097">
    <property type="entry name" value="HisK_dim/P_sf"/>
</dbReference>
<evidence type="ECO:0000256" key="6">
    <source>
        <dbReference type="ARBA" id="ARBA00022777"/>
    </source>
</evidence>
<evidence type="ECO:0000256" key="8">
    <source>
        <dbReference type="SAM" id="Coils"/>
    </source>
</evidence>
<dbReference type="InterPro" id="IPR003594">
    <property type="entry name" value="HATPase_dom"/>
</dbReference>
<dbReference type="InterPro" id="IPR005467">
    <property type="entry name" value="His_kinase_dom"/>
</dbReference>
<dbReference type="PROSITE" id="PS51257">
    <property type="entry name" value="PROKAR_LIPOPROTEIN"/>
    <property type="match status" value="1"/>
</dbReference>
<dbReference type="PANTHER" id="PTHR45453:SF1">
    <property type="entry name" value="PHOSPHATE REGULON SENSOR PROTEIN PHOR"/>
    <property type="match status" value="1"/>
</dbReference>
<gene>
    <name evidence="11" type="primary">phoR_9</name>
    <name evidence="11" type="ORF">R28058_14491</name>
</gene>
<dbReference type="OrthoDB" id="9773956at2"/>
<protein>
    <recommendedName>
        <fullName evidence="3">histidine kinase</fullName>
        <ecNumber evidence="3">2.7.13.3</ecNumber>
    </recommendedName>
</protein>
<proteinExistence type="predicted"/>
<name>A0A0C7QJR3_PARSO</name>
<keyword evidence="9" id="KW-1133">Transmembrane helix</keyword>
<feature type="transmembrane region" description="Helical" evidence="9">
    <location>
        <begin position="51"/>
        <end position="73"/>
    </location>
</feature>
<reference evidence="11 12" key="1">
    <citation type="submission" date="2015-01" db="EMBL/GenBank/DDBJ databases">
        <authorList>
            <person name="Aslett A.Martin."/>
            <person name="De Silva Nishadi"/>
        </authorList>
    </citation>
    <scope>NUCLEOTIDE SEQUENCE [LARGE SCALE GENOMIC DNA]</scope>
    <source>
        <strain evidence="11 12">R28058</strain>
    </source>
</reference>
<dbReference type="AlphaFoldDB" id="A0A0C7QJR3"/>
<organism evidence="11 12">
    <name type="scientific">Paraclostridium sordellii</name>
    <name type="common">Clostridium sordellii</name>
    <dbReference type="NCBI Taxonomy" id="1505"/>
    <lineage>
        <taxon>Bacteria</taxon>
        <taxon>Bacillati</taxon>
        <taxon>Bacillota</taxon>
        <taxon>Clostridia</taxon>
        <taxon>Peptostreptococcales</taxon>
        <taxon>Peptostreptococcaceae</taxon>
        <taxon>Paraclostridium</taxon>
    </lineage>
</organism>
<dbReference type="GO" id="GO:0005886">
    <property type="term" value="C:plasma membrane"/>
    <property type="evidence" value="ECO:0007669"/>
    <property type="project" value="TreeGrafter"/>
</dbReference>
<evidence type="ECO:0000256" key="5">
    <source>
        <dbReference type="ARBA" id="ARBA00022679"/>
    </source>
</evidence>